<evidence type="ECO:0000313" key="3">
    <source>
        <dbReference type="EMBL" id="KAK4673974.1"/>
    </source>
</evidence>
<name>A0ABR0I1H1_9PEZI</name>
<evidence type="ECO:0000256" key="1">
    <source>
        <dbReference type="SAM" id="MobiDB-lite"/>
    </source>
</evidence>
<gene>
    <name evidence="3" type="ORF">QC763_0019530</name>
</gene>
<keyword evidence="2" id="KW-0812">Transmembrane</keyword>
<feature type="region of interest" description="Disordered" evidence="1">
    <location>
        <begin position="166"/>
        <end position="188"/>
    </location>
</feature>
<dbReference type="Proteomes" id="UP001326199">
    <property type="component" value="Unassembled WGS sequence"/>
</dbReference>
<feature type="transmembrane region" description="Helical" evidence="2">
    <location>
        <begin position="44"/>
        <end position="62"/>
    </location>
</feature>
<keyword evidence="4" id="KW-1185">Reference proteome</keyword>
<organism evidence="3 4">
    <name type="scientific">Podospora pseudopauciseta</name>
    <dbReference type="NCBI Taxonomy" id="2093780"/>
    <lineage>
        <taxon>Eukaryota</taxon>
        <taxon>Fungi</taxon>
        <taxon>Dikarya</taxon>
        <taxon>Ascomycota</taxon>
        <taxon>Pezizomycotina</taxon>
        <taxon>Sordariomycetes</taxon>
        <taxon>Sordariomycetidae</taxon>
        <taxon>Sordariales</taxon>
        <taxon>Podosporaceae</taxon>
        <taxon>Podospora</taxon>
    </lineage>
</organism>
<dbReference type="GeneID" id="87925335"/>
<dbReference type="EMBL" id="JAFFHB010000001">
    <property type="protein sequence ID" value="KAK4673974.1"/>
    <property type="molecule type" value="Genomic_DNA"/>
</dbReference>
<keyword evidence="2" id="KW-0472">Membrane</keyword>
<accession>A0ABR0I1H1</accession>
<protein>
    <submittedName>
        <fullName evidence="3">Uncharacterized protein</fullName>
    </submittedName>
</protein>
<feature type="compositionally biased region" description="Basic and acidic residues" evidence="1">
    <location>
        <begin position="175"/>
        <end position="184"/>
    </location>
</feature>
<evidence type="ECO:0000313" key="4">
    <source>
        <dbReference type="Proteomes" id="UP001326199"/>
    </source>
</evidence>
<reference evidence="3 4" key="1">
    <citation type="journal article" date="2023" name="bioRxiv">
        <title>High-quality genome assemblies of four members of thePodospora anserinaspecies complex.</title>
        <authorList>
            <person name="Ament-Velasquez S.L."/>
            <person name="Vogan A.A."/>
            <person name="Wallerman O."/>
            <person name="Hartmann F."/>
            <person name="Gautier V."/>
            <person name="Silar P."/>
            <person name="Giraud T."/>
            <person name="Johannesson H."/>
        </authorList>
    </citation>
    <scope>NUCLEOTIDE SEQUENCE [LARGE SCALE GENOMIC DNA]</scope>
    <source>
        <strain evidence="3 4">CBS 411.78</strain>
    </source>
</reference>
<proteinExistence type="predicted"/>
<keyword evidence="2" id="KW-1133">Transmembrane helix</keyword>
<evidence type="ECO:0000256" key="2">
    <source>
        <dbReference type="SAM" id="Phobius"/>
    </source>
</evidence>
<comment type="caution">
    <text evidence="3">The sequence shown here is derived from an EMBL/GenBank/DDBJ whole genome shotgun (WGS) entry which is preliminary data.</text>
</comment>
<sequence length="260" mass="29358">MDNILLIPQLPLSFMASVLAIQLDIYPHSAETGEVLWPARQAFGYLIGISFAVIFPLIFIAFRVNPIAGFFSTYIWAQPREPDEEPTYVPLSPKLKDFHTHIPGLRRLWEWRRYLSAQSGTSSSNTGMVSSDLQGEKWSSAVETDYPLHRWGLGLRRVFRRKAMEDLDGGNGKQGSEHGGKYDGDDLGQVRNYKQTMAYGAMKETVKEVRGGDDEVQEESKGKLRGAVDGVTERMKASVSRRRVVARVDLEKGDLRQDHR</sequence>
<dbReference type="RefSeq" id="XP_062771296.1">
    <property type="nucleotide sequence ID" value="XM_062905385.1"/>
</dbReference>